<reference evidence="2" key="1">
    <citation type="submission" date="2021-11" db="EMBL/GenBank/DDBJ databases">
        <authorList>
            <person name="Schell T."/>
        </authorList>
    </citation>
    <scope>NUCLEOTIDE SEQUENCE</scope>
    <source>
        <strain evidence="2">M5</strain>
    </source>
</reference>
<sequence>MSQQAQRCSKRVKGLVASPGLVSFTRRRRASKGDEGRPEEPEAEQLGKQSCGNEAEATGSGAEAGEGASQVETNPAGHGGRGRCGYAQKERRASEGDSEARGESRAQRAFGKVRDSGFAERTRLKGVSNESLLSWDKSDLLRGPWEDSFEERRDPGASDGVLFSPERKEVSGGLERGRWSEDEDLFSPVRLQFGRLTANDRGSENSGKTVSGATQGPEPGKETLNGAGTSGGTTQRITQGAAVGVGGGRATGNQTIAHQAGGGNRPGLPATQQTTQRAASLGRGRGRAGYQPGVQPIGGGIQPGPPNRPNSMAMIKFKAPSAFSGKQGEDAVDWMEMYETTAEYNRWGETEKRANFGMYLDGPARKWFQCLNPPALWVDTPAVPAGGGAAAAAVVDGLKTVGHFGELPEQEEEGLQETGSRSMKLRGRNGHSLAFDLLGPLIRSSGIVTVAIQKIGSVDREPCYLNVPTLAAG</sequence>
<name>A0A8J2WVI0_9CRUS</name>
<keyword evidence="3" id="KW-1185">Reference proteome</keyword>
<feature type="region of interest" description="Disordered" evidence="1">
    <location>
        <begin position="1"/>
        <end position="176"/>
    </location>
</feature>
<feature type="compositionally biased region" description="Basic and acidic residues" evidence="1">
    <location>
        <begin position="31"/>
        <end position="40"/>
    </location>
</feature>
<feature type="compositionally biased region" description="Basic and acidic residues" evidence="1">
    <location>
        <begin position="165"/>
        <end position="176"/>
    </location>
</feature>
<comment type="caution">
    <text evidence="2">The sequence shown here is derived from an EMBL/GenBank/DDBJ whole genome shotgun (WGS) entry which is preliminary data.</text>
</comment>
<accession>A0A8J2WVI0</accession>
<evidence type="ECO:0000256" key="1">
    <source>
        <dbReference type="SAM" id="MobiDB-lite"/>
    </source>
</evidence>
<dbReference type="AlphaFoldDB" id="A0A8J2WVI0"/>
<dbReference type="PANTHER" id="PTHR33194:SF4">
    <property type="entry name" value="CCHC-TYPE DOMAIN-CONTAINING PROTEIN"/>
    <property type="match status" value="1"/>
</dbReference>
<feature type="compositionally biased region" description="Low complexity" evidence="1">
    <location>
        <begin position="277"/>
        <end position="286"/>
    </location>
</feature>
<organism evidence="2 3">
    <name type="scientific">Daphnia galeata</name>
    <dbReference type="NCBI Taxonomy" id="27404"/>
    <lineage>
        <taxon>Eukaryota</taxon>
        <taxon>Metazoa</taxon>
        <taxon>Ecdysozoa</taxon>
        <taxon>Arthropoda</taxon>
        <taxon>Crustacea</taxon>
        <taxon>Branchiopoda</taxon>
        <taxon>Diplostraca</taxon>
        <taxon>Cladocera</taxon>
        <taxon>Anomopoda</taxon>
        <taxon>Daphniidae</taxon>
        <taxon>Daphnia</taxon>
    </lineage>
</organism>
<feature type="compositionally biased region" description="Basic and acidic residues" evidence="1">
    <location>
        <begin position="88"/>
        <end position="123"/>
    </location>
</feature>
<gene>
    <name evidence="2" type="ORF">DGAL_LOCUS17066</name>
</gene>
<dbReference type="Proteomes" id="UP000789390">
    <property type="component" value="Unassembled WGS sequence"/>
</dbReference>
<feature type="compositionally biased region" description="Polar residues" evidence="1">
    <location>
        <begin position="204"/>
        <end position="214"/>
    </location>
</feature>
<dbReference type="EMBL" id="CAKKLH010000336">
    <property type="protein sequence ID" value="CAH0113264.1"/>
    <property type="molecule type" value="Genomic_DNA"/>
</dbReference>
<feature type="compositionally biased region" description="Low complexity" evidence="1">
    <location>
        <begin position="52"/>
        <end position="68"/>
    </location>
</feature>
<dbReference type="PANTHER" id="PTHR33194">
    <property type="entry name" value="ZINC KNUCKLE DOMAINCONTAINING PROTEIN"/>
    <property type="match status" value="1"/>
</dbReference>
<evidence type="ECO:0000313" key="2">
    <source>
        <dbReference type="EMBL" id="CAH0113264.1"/>
    </source>
</evidence>
<feature type="region of interest" description="Disordered" evidence="1">
    <location>
        <begin position="194"/>
        <end position="286"/>
    </location>
</feature>
<protein>
    <submittedName>
        <fullName evidence="2">Uncharacterized protein</fullName>
    </submittedName>
</protein>
<evidence type="ECO:0000313" key="3">
    <source>
        <dbReference type="Proteomes" id="UP000789390"/>
    </source>
</evidence>
<proteinExistence type="predicted"/>